<protein>
    <submittedName>
        <fullName evidence="1">Uncharacterized protein</fullName>
    </submittedName>
</protein>
<accession>A0ACC2DKM8</accession>
<evidence type="ECO:0000313" key="2">
    <source>
        <dbReference type="Proteomes" id="UP001162992"/>
    </source>
</evidence>
<gene>
    <name evidence="1" type="ORF">O6H91_06G147500</name>
</gene>
<sequence length="150" mass="17371">MRMPDQTFDSTANTIAEEKLMREKVRGDNVEKALFTKNRDKGMGKFKTNKDHGDDQGRNSKKDKKNVICYYYRRKRHYATNCWHTPMNKSQKKRENVVDEPPNEEDNIEMAYTISDVTFENHVLISSGKVMPIIIDSGATSHIVSKKNTL</sequence>
<reference evidence="2" key="1">
    <citation type="journal article" date="2024" name="Proc. Natl. Acad. Sci. U.S.A.">
        <title>Extraordinary preservation of gene collinearity over three hundred million years revealed in homosporous lycophytes.</title>
        <authorList>
            <person name="Li C."/>
            <person name="Wickell D."/>
            <person name="Kuo L.Y."/>
            <person name="Chen X."/>
            <person name="Nie B."/>
            <person name="Liao X."/>
            <person name="Peng D."/>
            <person name="Ji J."/>
            <person name="Jenkins J."/>
            <person name="Williams M."/>
            <person name="Shu S."/>
            <person name="Plott C."/>
            <person name="Barry K."/>
            <person name="Rajasekar S."/>
            <person name="Grimwood J."/>
            <person name="Han X."/>
            <person name="Sun S."/>
            <person name="Hou Z."/>
            <person name="He W."/>
            <person name="Dai G."/>
            <person name="Sun C."/>
            <person name="Schmutz J."/>
            <person name="Leebens-Mack J.H."/>
            <person name="Li F.W."/>
            <person name="Wang L."/>
        </authorList>
    </citation>
    <scope>NUCLEOTIDE SEQUENCE [LARGE SCALE GENOMIC DNA]</scope>
    <source>
        <strain evidence="2">cv. PW_Plant_1</strain>
    </source>
</reference>
<keyword evidence="2" id="KW-1185">Reference proteome</keyword>
<name>A0ACC2DKM8_DIPCM</name>
<dbReference type="EMBL" id="CM055097">
    <property type="protein sequence ID" value="KAJ7554587.1"/>
    <property type="molecule type" value="Genomic_DNA"/>
</dbReference>
<organism evidence="1 2">
    <name type="scientific">Diphasiastrum complanatum</name>
    <name type="common">Issler's clubmoss</name>
    <name type="synonym">Lycopodium complanatum</name>
    <dbReference type="NCBI Taxonomy" id="34168"/>
    <lineage>
        <taxon>Eukaryota</taxon>
        <taxon>Viridiplantae</taxon>
        <taxon>Streptophyta</taxon>
        <taxon>Embryophyta</taxon>
        <taxon>Tracheophyta</taxon>
        <taxon>Lycopodiopsida</taxon>
        <taxon>Lycopodiales</taxon>
        <taxon>Lycopodiaceae</taxon>
        <taxon>Lycopodioideae</taxon>
        <taxon>Diphasiastrum</taxon>
    </lineage>
</organism>
<proteinExistence type="predicted"/>
<comment type="caution">
    <text evidence="1">The sequence shown here is derived from an EMBL/GenBank/DDBJ whole genome shotgun (WGS) entry which is preliminary data.</text>
</comment>
<evidence type="ECO:0000313" key="1">
    <source>
        <dbReference type="EMBL" id="KAJ7554587.1"/>
    </source>
</evidence>
<dbReference type="Proteomes" id="UP001162992">
    <property type="component" value="Chromosome 6"/>
</dbReference>